<dbReference type="EMBL" id="GBRH01211587">
    <property type="protein sequence ID" value="JAD86308.1"/>
    <property type="molecule type" value="Transcribed_RNA"/>
</dbReference>
<reference evidence="1" key="1">
    <citation type="submission" date="2014-09" db="EMBL/GenBank/DDBJ databases">
        <authorList>
            <person name="Magalhaes I.L.F."/>
            <person name="Oliveira U."/>
            <person name="Santos F.R."/>
            <person name="Vidigal T.H.D.A."/>
            <person name="Brescovit A.D."/>
            <person name="Santos A.J."/>
        </authorList>
    </citation>
    <scope>NUCLEOTIDE SEQUENCE</scope>
    <source>
        <tissue evidence="1">Shoot tissue taken approximately 20 cm above the soil surface</tissue>
    </source>
</reference>
<accession>A0A0A9DI05</accession>
<dbReference type="AlphaFoldDB" id="A0A0A9DI05"/>
<name>A0A0A9DI05_ARUDO</name>
<proteinExistence type="predicted"/>
<sequence length="74" mass="8075">MDDINGQFLNKLFLDNSVLSGVVESSADSTAPSTPLCLCRVSGSHAQLMKTTVAKIDIHRHGRRYGNLPKIDFS</sequence>
<organism evidence="1">
    <name type="scientific">Arundo donax</name>
    <name type="common">Giant reed</name>
    <name type="synonym">Donax arundinaceus</name>
    <dbReference type="NCBI Taxonomy" id="35708"/>
    <lineage>
        <taxon>Eukaryota</taxon>
        <taxon>Viridiplantae</taxon>
        <taxon>Streptophyta</taxon>
        <taxon>Embryophyta</taxon>
        <taxon>Tracheophyta</taxon>
        <taxon>Spermatophyta</taxon>
        <taxon>Magnoliopsida</taxon>
        <taxon>Liliopsida</taxon>
        <taxon>Poales</taxon>
        <taxon>Poaceae</taxon>
        <taxon>PACMAD clade</taxon>
        <taxon>Arundinoideae</taxon>
        <taxon>Arundineae</taxon>
        <taxon>Arundo</taxon>
    </lineage>
</organism>
<reference evidence="1" key="2">
    <citation type="journal article" date="2015" name="Data Brief">
        <title>Shoot transcriptome of the giant reed, Arundo donax.</title>
        <authorList>
            <person name="Barrero R.A."/>
            <person name="Guerrero F.D."/>
            <person name="Moolhuijzen P."/>
            <person name="Goolsby J.A."/>
            <person name="Tidwell J."/>
            <person name="Bellgard S.E."/>
            <person name="Bellgard M.I."/>
        </authorList>
    </citation>
    <scope>NUCLEOTIDE SEQUENCE</scope>
    <source>
        <tissue evidence="1">Shoot tissue taken approximately 20 cm above the soil surface</tissue>
    </source>
</reference>
<protein>
    <submittedName>
        <fullName evidence="1">Uncharacterized protein</fullName>
    </submittedName>
</protein>
<evidence type="ECO:0000313" key="1">
    <source>
        <dbReference type="EMBL" id="JAD86308.1"/>
    </source>
</evidence>